<keyword evidence="2 4" id="KW-0547">Nucleotide-binding</keyword>
<dbReference type="InterPro" id="IPR011761">
    <property type="entry name" value="ATP-grasp"/>
</dbReference>
<dbReference type="PROSITE" id="PS50975">
    <property type="entry name" value="ATP_GRASP"/>
    <property type="match status" value="1"/>
</dbReference>
<dbReference type="AlphaFoldDB" id="A0A8H5ZVU8"/>
<gene>
    <name evidence="6" type="ORF">ETB97_007977</name>
</gene>
<dbReference type="InterPro" id="IPR052032">
    <property type="entry name" value="ATP-dep_AA_Ligase"/>
</dbReference>
<keyword evidence="7" id="KW-1185">Reference proteome</keyword>
<accession>A0A8H5ZVU8</accession>
<dbReference type="InterPro" id="IPR013815">
    <property type="entry name" value="ATP_grasp_subdomain_1"/>
</dbReference>
<keyword evidence="3 4" id="KW-0067">ATP-binding</keyword>
<name>A0A8H5ZVU8_PETAA</name>
<reference evidence="6 7" key="1">
    <citation type="submission" date="2019-04" db="EMBL/GenBank/DDBJ databases">
        <title>Aspergillus burnettii sp. nov., novel species from soil in southeast Queensland.</title>
        <authorList>
            <person name="Gilchrist C.L.M."/>
            <person name="Pitt J.I."/>
            <person name="Lange L."/>
            <person name="Lacey H.J."/>
            <person name="Vuong D."/>
            <person name="Midgley D.J."/>
            <person name="Greenfield P."/>
            <person name="Bradbury M."/>
            <person name="Lacey E."/>
            <person name="Busk P.K."/>
            <person name="Pilgaard B."/>
            <person name="Chooi Y.H."/>
            <person name="Piggott A.M."/>
        </authorList>
    </citation>
    <scope>NUCLEOTIDE SEQUENCE [LARGE SCALE GENOMIC DNA]</scope>
    <source>
        <strain evidence="6 7">FRR 5400</strain>
    </source>
</reference>
<keyword evidence="1" id="KW-0436">Ligase</keyword>
<sequence>MLYYTPVSHSTATSQRVHIRSKKDETLLLEYSWDLLKSPSTENPWQSIDIVFRHVTSSGVVKVPSNFDGLYILHQSDDNAPVEISAKSFVSPKAFEFFLQCLRATTASSPRVAKLIVPLQKGYIVRPDIIPLRLRDSQYVETAVSFAEPFETYDGCAISVSDTTDLAALFSAATAGLLLYHESQPVSDPSLEALSLVVESDLEKRLSFPWILHELAERRTLVLVDANSGHPEDGLGLYHAAKVLGIKLVVLENAGHWLEGPEYAHWREAFIPTPLTNPPKEDVIDHIVNSVKAYGKPVDGIVTFADSFWPYIAQAAPQVGLQTASQEALRIATNKYLTSVFAGHEAYRASSLDEALDIAKKTAIPYPLIIKPCDGWSSEGVSRVDDIDALTAAVNSIDTSRHGTEFVIEKYCDGPEVDVNLVLLDGEVLFFEVCDDLPKSADVNGPTVGSLHNFHELNSVYPSSLPSKEIDILRNSFLEILLKLGLTNGIMHLEGRIESSTVEYRTENGIIDLYPRDTQPTQDPTAWLIEINPRPLGMTGCQIIESTYGIDYWGLALLLAVGDKARTRALSQPFKHGPQYTCIMVFIPADYPVSAQGIFDSEDICADLIARRPDLAKQISRCACLVKRGQKVAHPSSGKHTFLAYFNVYSRTGRKEALELARQIREETMRVVVIQKWLQKSSSLGS</sequence>
<dbReference type="GO" id="GO:0016874">
    <property type="term" value="F:ligase activity"/>
    <property type="evidence" value="ECO:0007669"/>
    <property type="project" value="UniProtKB-KW"/>
</dbReference>
<dbReference type="PANTHER" id="PTHR43585:SF2">
    <property type="entry name" value="ATP-GRASP ENZYME FSQD"/>
    <property type="match status" value="1"/>
</dbReference>
<dbReference type="EMBL" id="SPNV01000352">
    <property type="protein sequence ID" value="KAF5856056.1"/>
    <property type="molecule type" value="Genomic_DNA"/>
</dbReference>
<evidence type="ECO:0000313" key="7">
    <source>
        <dbReference type="Proteomes" id="UP000541154"/>
    </source>
</evidence>
<dbReference type="SUPFAM" id="SSF56059">
    <property type="entry name" value="Glutathione synthetase ATP-binding domain-like"/>
    <property type="match status" value="1"/>
</dbReference>
<dbReference type="GO" id="GO:0046872">
    <property type="term" value="F:metal ion binding"/>
    <property type="evidence" value="ECO:0007669"/>
    <property type="project" value="InterPro"/>
</dbReference>
<feature type="domain" description="ATP-grasp" evidence="5">
    <location>
        <begin position="330"/>
        <end position="561"/>
    </location>
</feature>
<evidence type="ECO:0000256" key="1">
    <source>
        <dbReference type="ARBA" id="ARBA00022598"/>
    </source>
</evidence>
<dbReference type="Pfam" id="PF18130">
    <property type="entry name" value="ATPgrasp_N"/>
    <property type="match status" value="1"/>
</dbReference>
<dbReference type="Gene3D" id="3.40.50.20">
    <property type="match status" value="1"/>
</dbReference>
<dbReference type="InterPro" id="IPR041472">
    <property type="entry name" value="BL00235/CARNS1_N"/>
</dbReference>
<evidence type="ECO:0000256" key="4">
    <source>
        <dbReference type="PROSITE-ProRule" id="PRU00409"/>
    </source>
</evidence>
<evidence type="ECO:0000313" key="6">
    <source>
        <dbReference type="EMBL" id="KAF5856056.1"/>
    </source>
</evidence>
<dbReference type="GO" id="GO:0005524">
    <property type="term" value="F:ATP binding"/>
    <property type="evidence" value="ECO:0007669"/>
    <property type="project" value="UniProtKB-UniRule"/>
</dbReference>
<dbReference type="Gene3D" id="3.30.470.20">
    <property type="entry name" value="ATP-grasp fold, B domain"/>
    <property type="match status" value="1"/>
</dbReference>
<evidence type="ECO:0000259" key="5">
    <source>
        <dbReference type="PROSITE" id="PS50975"/>
    </source>
</evidence>
<organism evidence="6 7">
    <name type="scientific">Petromyces alliaceus</name>
    <name type="common">Aspergillus alliaceus</name>
    <dbReference type="NCBI Taxonomy" id="209559"/>
    <lineage>
        <taxon>Eukaryota</taxon>
        <taxon>Fungi</taxon>
        <taxon>Dikarya</taxon>
        <taxon>Ascomycota</taxon>
        <taxon>Pezizomycotina</taxon>
        <taxon>Eurotiomycetes</taxon>
        <taxon>Eurotiomycetidae</taxon>
        <taxon>Eurotiales</taxon>
        <taxon>Aspergillaceae</taxon>
        <taxon>Aspergillus</taxon>
        <taxon>Aspergillus subgen. Circumdati</taxon>
    </lineage>
</organism>
<dbReference type="Pfam" id="PF13535">
    <property type="entry name" value="ATP-grasp_4"/>
    <property type="match status" value="1"/>
</dbReference>
<protein>
    <recommendedName>
        <fullName evidence="5">ATP-grasp domain-containing protein</fullName>
    </recommendedName>
</protein>
<dbReference type="PANTHER" id="PTHR43585">
    <property type="entry name" value="FUMIPYRROLE BIOSYNTHESIS PROTEIN C"/>
    <property type="match status" value="1"/>
</dbReference>
<comment type="caution">
    <text evidence="6">The sequence shown here is derived from an EMBL/GenBank/DDBJ whole genome shotgun (WGS) entry which is preliminary data.</text>
</comment>
<dbReference type="Gene3D" id="3.30.1490.20">
    <property type="entry name" value="ATP-grasp fold, A domain"/>
    <property type="match status" value="1"/>
</dbReference>
<proteinExistence type="predicted"/>
<evidence type="ECO:0000256" key="3">
    <source>
        <dbReference type="ARBA" id="ARBA00022840"/>
    </source>
</evidence>
<dbReference type="Proteomes" id="UP000541154">
    <property type="component" value="Unassembled WGS sequence"/>
</dbReference>
<evidence type="ECO:0000256" key="2">
    <source>
        <dbReference type="ARBA" id="ARBA00022741"/>
    </source>
</evidence>